<accession>A0A0E9TU42</accession>
<name>A0A0E9TU42_ANGAN</name>
<protein>
    <submittedName>
        <fullName evidence="1">Uncharacterized protein</fullName>
    </submittedName>
</protein>
<reference evidence="1" key="2">
    <citation type="journal article" date="2015" name="Fish Shellfish Immunol.">
        <title>Early steps in the European eel (Anguilla anguilla)-Vibrio vulnificus interaction in the gills: Role of the RtxA13 toxin.</title>
        <authorList>
            <person name="Callol A."/>
            <person name="Pajuelo D."/>
            <person name="Ebbesson L."/>
            <person name="Teles M."/>
            <person name="MacKenzie S."/>
            <person name="Amaro C."/>
        </authorList>
    </citation>
    <scope>NUCLEOTIDE SEQUENCE</scope>
</reference>
<dbReference type="EMBL" id="GBXM01052157">
    <property type="protein sequence ID" value="JAH56420.1"/>
    <property type="molecule type" value="Transcribed_RNA"/>
</dbReference>
<dbReference type="AlphaFoldDB" id="A0A0E9TU42"/>
<organism evidence="1">
    <name type="scientific">Anguilla anguilla</name>
    <name type="common">European freshwater eel</name>
    <name type="synonym">Muraena anguilla</name>
    <dbReference type="NCBI Taxonomy" id="7936"/>
    <lineage>
        <taxon>Eukaryota</taxon>
        <taxon>Metazoa</taxon>
        <taxon>Chordata</taxon>
        <taxon>Craniata</taxon>
        <taxon>Vertebrata</taxon>
        <taxon>Euteleostomi</taxon>
        <taxon>Actinopterygii</taxon>
        <taxon>Neopterygii</taxon>
        <taxon>Teleostei</taxon>
        <taxon>Anguilliformes</taxon>
        <taxon>Anguillidae</taxon>
        <taxon>Anguilla</taxon>
    </lineage>
</organism>
<sequence length="38" mass="4280">MDIWLPVYSLTFTSLILRAGCISPVSPVPLRDVKRVHV</sequence>
<evidence type="ECO:0000313" key="1">
    <source>
        <dbReference type="EMBL" id="JAH56420.1"/>
    </source>
</evidence>
<reference evidence="1" key="1">
    <citation type="submission" date="2014-11" db="EMBL/GenBank/DDBJ databases">
        <authorList>
            <person name="Amaro Gonzalez C."/>
        </authorList>
    </citation>
    <scope>NUCLEOTIDE SEQUENCE</scope>
</reference>
<proteinExistence type="predicted"/>